<proteinExistence type="predicted"/>
<dbReference type="GO" id="GO:0046872">
    <property type="term" value="F:metal ion binding"/>
    <property type="evidence" value="ECO:0007669"/>
    <property type="project" value="UniProtKB-KW"/>
</dbReference>
<evidence type="ECO:0000256" key="5">
    <source>
        <dbReference type="ARBA" id="ARBA00022723"/>
    </source>
</evidence>
<evidence type="ECO:0000256" key="8">
    <source>
        <dbReference type="ARBA" id="ARBA00022989"/>
    </source>
</evidence>
<feature type="transmembrane region" description="Helical" evidence="11">
    <location>
        <begin position="17"/>
        <end position="38"/>
    </location>
</feature>
<keyword evidence="14" id="KW-1185">Reference proteome</keyword>
<keyword evidence="8 11" id="KW-1133">Transmembrane helix</keyword>
<evidence type="ECO:0000256" key="10">
    <source>
        <dbReference type="ARBA" id="ARBA00023136"/>
    </source>
</evidence>
<dbReference type="KEGG" id="nhy:JQS43_14885"/>
<feature type="domain" description="Peptidase M48" evidence="12">
    <location>
        <begin position="104"/>
        <end position="311"/>
    </location>
</feature>
<evidence type="ECO:0000256" key="2">
    <source>
        <dbReference type="ARBA" id="ARBA00022475"/>
    </source>
</evidence>
<keyword evidence="9" id="KW-0482">Metalloprotease</keyword>
<dbReference type="GO" id="GO:0004222">
    <property type="term" value="F:metalloendopeptidase activity"/>
    <property type="evidence" value="ECO:0007669"/>
    <property type="project" value="InterPro"/>
</dbReference>
<dbReference type="InterPro" id="IPR001915">
    <property type="entry name" value="Peptidase_M48"/>
</dbReference>
<keyword evidence="2" id="KW-1003">Cell membrane</keyword>
<dbReference type="RefSeq" id="WP_239675001.1">
    <property type="nucleotide sequence ID" value="NZ_CP070499.1"/>
</dbReference>
<name>A0A895YFJ2_9ACTN</name>
<evidence type="ECO:0000313" key="14">
    <source>
        <dbReference type="Proteomes" id="UP000662857"/>
    </source>
</evidence>
<keyword evidence="10 11" id="KW-0472">Membrane</keyword>
<keyword evidence="6" id="KW-0378">Hydrolase</keyword>
<evidence type="ECO:0000256" key="11">
    <source>
        <dbReference type="SAM" id="Phobius"/>
    </source>
</evidence>
<keyword evidence="3" id="KW-0645">Protease</keyword>
<evidence type="ECO:0000256" key="4">
    <source>
        <dbReference type="ARBA" id="ARBA00022692"/>
    </source>
</evidence>
<dbReference type="PANTHER" id="PTHR43221:SF2">
    <property type="entry name" value="PROTEASE HTPX HOMOLOG"/>
    <property type="match status" value="1"/>
</dbReference>
<evidence type="ECO:0000259" key="12">
    <source>
        <dbReference type="Pfam" id="PF01435"/>
    </source>
</evidence>
<feature type="transmembrane region" description="Helical" evidence="11">
    <location>
        <begin position="183"/>
        <end position="201"/>
    </location>
</feature>
<comment type="cofactor">
    <cofactor evidence="1">
        <name>Zn(2+)</name>
        <dbReference type="ChEBI" id="CHEBI:29105"/>
    </cofactor>
</comment>
<dbReference type="Pfam" id="PF01435">
    <property type="entry name" value="Peptidase_M48"/>
    <property type="match status" value="1"/>
</dbReference>
<feature type="transmembrane region" description="Helical" evidence="11">
    <location>
        <begin position="50"/>
        <end position="71"/>
    </location>
</feature>
<evidence type="ECO:0000256" key="6">
    <source>
        <dbReference type="ARBA" id="ARBA00022801"/>
    </source>
</evidence>
<keyword evidence="4 11" id="KW-0812">Transmembrane</keyword>
<keyword evidence="5" id="KW-0479">Metal-binding</keyword>
<evidence type="ECO:0000256" key="7">
    <source>
        <dbReference type="ARBA" id="ARBA00022833"/>
    </source>
</evidence>
<sequence length="640" mass="68355">MNFFERQQQVKRMSGRLVLLFALAVVGIVATINLVALMLFGGFDQPAGDIIGIVVTVSLLVLALIAGASLFKMLSLRSGGGAHVARSLGAKPVPEDTRDPQLRRYRNVVEEIAIASGVPVPELFVMEGEPGINAFAAGWSPSDAAVAVTRGALEQLNRDELQGVIGHEFSHVVNGDMRLNIRLMGLLFGILVLAFVGRILLHVRGGQRNPVPLIGLAMLAVGFIGLFIGRIIKAAVSRQREYLADASAVQFTRQTAGLTGALKKIAGIPAGSNLRNAKSEDVSHMLFGSGKGLSGMLATHPPILKRIQALDPTITEQELAQLRQRYAQAPPSGAQEDRAMGLTGGGSLPPAESTMKTAPQAVSASVGTPTENSYAQAGTILQQIPAEFLTQAHDSAQVVPLVFGLLMSSQHEVRVNQHSALVARHGQQLADAAWQAGSSLTSLHPMLRLPLAQVAFPALRHRNPQEQQVITGSVEALIQADGRLSVSEYCLSRLLHEELYEAAHRQPSWGRRRYSLSASRTGSATMLATLAQAGHEDPAAAQRAFQAGAERLFPGQRLPYAPPQEGVRSLESVWPALDGLNPADKELLVQAMVDVVSHDGALTVAEAELLRTICAMLHCPLPPMITSLSERPRPVSPDQA</sequence>
<dbReference type="AlphaFoldDB" id="A0A895YFJ2"/>
<dbReference type="Proteomes" id="UP000662857">
    <property type="component" value="Chromosome"/>
</dbReference>
<gene>
    <name evidence="13" type="ORF">JQS43_14885</name>
</gene>
<dbReference type="PANTHER" id="PTHR43221">
    <property type="entry name" value="PROTEASE HTPX"/>
    <property type="match status" value="1"/>
</dbReference>
<evidence type="ECO:0000256" key="1">
    <source>
        <dbReference type="ARBA" id="ARBA00001947"/>
    </source>
</evidence>
<feature type="transmembrane region" description="Helical" evidence="11">
    <location>
        <begin position="213"/>
        <end position="232"/>
    </location>
</feature>
<dbReference type="GO" id="GO:0006508">
    <property type="term" value="P:proteolysis"/>
    <property type="evidence" value="ECO:0007669"/>
    <property type="project" value="UniProtKB-KW"/>
</dbReference>
<dbReference type="Gene3D" id="3.30.2010.10">
    <property type="entry name" value="Metalloproteases ('zincins'), catalytic domain"/>
    <property type="match status" value="1"/>
</dbReference>
<evidence type="ECO:0000256" key="3">
    <source>
        <dbReference type="ARBA" id="ARBA00022670"/>
    </source>
</evidence>
<dbReference type="InterPro" id="IPR050083">
    <property type="entry name" value="HtpX_protease"/>
</dbReference>
<evidence type="ECO:0000256" key="9">
    <source>
        <dbReference type="ARBA" id="ARBA00023049"/>
    </source>
</evidence>
<organism evidence="13 14">
    <name type="scientific">Natronosporangium hydrolyticum</name>
    <dbReference type="NCBI Taxonomy" id="2811111"/>
    <lineage>
        <taxon>Bacteria</taxon>
        <taxon>Bacillati</taxon>
        <taxon>Actinomycetota</taxon>
        <taxon>Actinomycetes</taxon>
        <taxon>Micromonosporales</taxon>
        <taxon>Micromonosporaceae</taxon>
        <taxon>Natronosporangium</taxon>
    </lineage>
</organism>
<protein>
    <submittedName>
        <fullName evidence="13">M48 family metallopeptidase</fullName>
    </submittedName>
</protein>
<dbReference type="CDD" id="cd07340">
    <property type="entry name" value="M48B_Htpx_like"/>
    <property type="match status" value="1"/>
</dbReference>
<keyword evidence="7" id="KW-0862">Zinc</keyword>
<reference evidence="13" key="1">
    <citation type="submission" date="2021-02" db="EMBL/GenBank/DDBJ databases">
        <title>Natrosporangium hydrolyticum gen. nov., sp. nov, a haloalkaliphilic actinobacterium from a soda solonchak soil.</title>
        <authorList>
            <person name="Sorokin D.Y."/>
            <person name="Khijniak T.V."/>
            <person name="Zakharycheva A.P."/>
            <person name="Boueva O.V."/>
            <person name="Ariskina E.V."/>
            <person name="Hahnke R.L."/>
            <person name="Bunk B."/>
            <person name="Sproer C."/>
            <person name="Schumann P."/>
            <person name="Evtushenko L.I."/>
            <person name="Kublanov I.V."/>
        </authorList>
    </citation>
    <scope>NUCLEOTIDE SEQUENCE</scope>
    <source>
        <strain evidence="13">DSM 106523</strain>
    </source>
</reference>
<dbReference type="EMBL" id="CP070499">
    <property type="protein sequence ID" value="QSB12950.1"/>
    <property type="molecule type" value="Genomic_DNA"/>
</dbReference>
<accession>A0A895YFJ2</accession>
<evidence type="ECO:0000313" key="13">
    <source>
        <dbReference type="EMBL" id="QSB12950.1"/>
    </source>
</evidence>